<proteinExistence type="predicted"/>
<evidence type="ECO:0000313" key="2">
    <source>
        <dbReference type="Proteomes" id="UP001595921"/>
    </source>
</evidence>
<dbReference type="PANTHER" id="PTHR38436:SF1">
    <property type="entry name" value="ESTER CYCLASE"/>
    <property type="match status" value="1"/>
</dbReference>
<dbReference type="SUPFAM" id="SSF54427">
    <property type="entry name" value="NTF2-like"/>
    <property type="match status" value="1"/>
</dbReference>
<protein>
    <submittedName>
        <fullName evidence="1">Ester cyclase</fullName>
    </submittedName>
</protein>
<gene>
    <name evidence="1" type="ORF">ACFO0N_11655</name>
</gene>
<dbReference type="Gene3D" id="3.10.450.50">
    <property type="match status" value="1"/>
</dbReference>
<dbReference type="InterPro" id="IPR032710">
    <property type="entry name" value="NTF2-like_dom_sf"/>
</dbReference>
<organism evidence="1 2">
    <name type="scientific">Halobium salinum</name>
    <dbReference type="NCBI Taxonomy" id="1364940"/>
    <lineage>
        <taxon>Archaea</taxon>
        <taxon>Methanobacteriati</taxon>
        <taxon>Methanobacteriota</taxon>
        <taxon>Stenosarchaea group</taxon>
        <taxon>Halobacteria</taxon>
        <taxon>Halobacteriales</taxon>
        <taxon>Haloferacaceae</taxon>
        <taxon>Halobium</taxon>
    </lineage>
</organism>
<keyword evidence="2" id="KW-1185">Reference proteome</keyword>
<accession>A0ABD5PDQ7</accession>
<dbReference type="RefSeq" id="WP_267623624.1">
    <property type="nucleotide sequence ID" value="NZ_JAODIW010000008.1"/>
</dbReference>
<comment type="caution">
    <text evidence="1">The sequence shown here is derived from an EMBL/GenBank/DDBJ whole genome shotgun (WGS) entry which is preliminary data.</text>
</comment>
<dbReference type="AlphaFoldDB" id="A0ABD5PDQ7"/>
<dbReference type="Pfam" id="PF07366">
    <property type="entry name" value="SnoaL"/>
    <property type="match status" value="1"/>
</dbReference>
<sequence length="141" mass="15474">MVTIGDENKELVRRVNDGLNEQSREVFAALHADDVVVHDGSEEIRGIDAALEHESELWTAFPDIHHTLETVLADGDEVAYRFTATGTHEGPFHGVPPTGRAFEITGHGSVRIEDGELAEVWLDYDALGMLRQLGVVDSPSE</sequence>
<reference evidence="1 2" key="1">
    <citation type="journal article" date="2019" name="Int. J. Syst. Evol. Microbiol.">
        <title>The Global Catalogue of Microorganisms (GCM) 10K type strain sequencing project: providing services to taxonomists for standard genome sequencing and annotation.</title>
        <authorList>
            <consortium name="The Broad Institute Genomics Platform"/>
            <consortium name="The Broad Institute Genome Sequencing Center for Infectious Disease"/>
            <person name="Wu L."/>
            <person name="Ma J."/>
        </authorList>
    </citation>
    <scope>NUCLEOTIDE SEQUENCE [LARGE SCALE GENOMIC DNA]</scope>
    <source>
        <strain evidence="1 2">CGMCC 1.12553</strain>
    </source>
</reference>
<dbReference type="PANTHER" id="PTHR38436">
    <property type="entry name" value="POLYKETIDE CYCLASE SNOAL-LIKE DOMAIN"/>
    <property type="match status" value="1"/>
</dbReference>
<dbReference type="Proteomes" id="UP001595921">
    <property type="component" value="Unassembled WGS sequence"/>
</dbReference>
<dbReference type="EMBL" id="JBHSDS010000006">
    <property type="protein sequence ID" value="MFC4358596.1"/>
    <property type="molecule type" value="Genomic_DNA"/>
</dbReference>
<evidence type="ECO:0000313" key="1">
    <source>
        <dbReference type="EMBL" id="MFC4358596.1"/>
    </source>
</evidence>
<dbReference type="InterPro" id="IPR009959">
    <property type="entry name" value="Cyclase_SnoaL-like"/>
</dbReference>
<name>A0ABD5PDQ7_9EURY</name>